<evidence type="ECO:0000313" key="1">
    <source>
        <dbReference type="EMBL" id="KAG6398907.1"/>
    </source>
</evidence>
<name>A0A8X8ZBB3_SALSN</name>
<dbReference type="AlphaFoldDB" id="A0A8X8ZBB3"/>
<evidence type="ECO:0000313" key="2">
    <source>
        <dbReference type="Proteomes" id="UP000298416"/>
    </source>
</evidence>
<proteinExistence type="predicted"/>
<reference evidence="1" key="1">
    <citation type="submission" date="2018-01" db="EMBL/GenBank/DDBJ databases">
        <authorList>
            <person name="Mao J.F."/>
        </authorList>
    </citation>
    <scope>NUCLEOTIDE SEQUENCE</scope>
    <source>
        <strain evidence="1">Huo1</strain>
        <tissue evidence="1">Leaf</tissue>
    </source>
</reference>
<protein>
    <submittedName>
        <fullName evidence="1">Uncharacterized protein</fullName>
    </submittedName>
</protein>
<gene>
    <name evidence="1" type="ORF">SASPL_140378</name>
</gene>
<reference evidence="1" key="2">
    <citation type="submission" date="2020-08" db="EMBL/GenBank/DDBJ databases">
        <title>Plant Genome Project.</title>
        <authorList>
            <person name="Zhang R.-G."/>
        </authorList>
    </citation>
    <scope>NUCLEOTIDE SEQUENCE</scope>
    <source>
        <strain evidence="1">Huo1</strain>
        <tissue evidence="1">Leaf</tissue>
    </source>
</reference>
<dbReference type="EMBL" id="PNBA02000015">
    <property type="protein sequence ID" value="KAG6398907.1"/>
    <property type="molecule type" value="Genomic_DNA"/>
</dbReference>
<keyword evidence="2" id="KW-1185">Reference proteome</keyword>
<comment type="caution">
    <text evidence="1">The sequence shown here is derived from an EMBL/GenBank/DDBJ whole genome shotgun (WGS) entry which is preliminary data.</text>
</comment>
<sequence length="74" mass="8268">MCKGLGPRVSVAYVCKRLTEVAAILRKPVVSQSNHNLHFRLSCSAAQRDDGCKSVVVCAMRLDESVMQRLNEKY</sequence>
<accession>A0A8X8ZBB3</accession>
<organism evidence="1">
    <name type="scientific">Salvia splendens</name>
    <name type="common">Scarlet sage</name>
    <dbReference type="NCBI Taxonomy" id="180675"/>
    <lineage>
        <taxon>Eukaryota</taxon>
        <taxon>Viridiplantae</taxon>
        <taxon>Streptophyta</taxon>
        <taxon>Embryophyta</taxon>
        <taxon>Tracheophyta</taxon>
        <taxon>Spermatophyta</taxon>
        <taxon>Magnoliopsida</taxon>
        <taxon>eudicotyledons</taxon>
        <taxon>Gunneridae</taxon>
        <taxon>Pentapetalae</taxon>
        <taxon>asterids</taxon>
        <taxon>lamiids</taxon>
        <taxon>Lamiales</taxon>
        <taxon>Lamiaceae</taxon>
        <taxon>Nepetoideae</taxon>
        <taxon>Mentheae</taxon>
        <taxon>Salviinae</taxon>
        <taxon>Salvia</taxon>
        <taxon>Salvia subgen. Calosphace</taxon>
        <taxon>core Calosphace</taxon>
    </lineage>
</organism>
<dbReference type="Proteomes" id="UP000298416">
    <property type="component" value="Unassembled WGS sequence"/>
</dbReference>